<dbReference type="EMBL" id="JADHEI010000009">
    <property type="protein sequence ID" value="MBF2734639.1"/>
    <property type="molecule type" value="Genomic_DNA"/>
</dbReference>
<accession>A0A930UDM4</accession>
<evidence type="ECO:0000313" key="2">
    <source>
        <dbReference type="Proteomes" id="UP000604381"/>
    </source>
</evidence>
<dbReference type="AlphaFoldDB" id="A0A930UDM4"/>
<keyword evidence="2" id="KW-1185">Reference proteome</keyword>
<evidence type="ECO:0000313" key="1">
    <source>
        <dbReference type="EMBL" id="MBF2734639.1"/>
    </source>
</evidence>
<reference evidence="1" key="1">
    <citation type="submission" date="2020-10" db="EMBL/GenBank/DDBJ databases">
        <title>An improved Amphimedon queenslandica hologenome assembly reveals how three proteobacterial symbionts can extend the metabolic phenotypic of their marine sponge host.</title>
        <authorList>
            <person name="Degnan B."/>
            <person name="Degnan S."/>
            <person name="Xiang X."/>
        </authorList>
    </citation>
    <scope>NUCLEOTIDE SEQUENCE</scope>
    <source>
        <strain evidence="1">AqS2</strain>
    </source>
</reference>
<proteinExistence type="predicted"/>
<name>A0A930UDM4_9GAMM</name>
<dbReference type="Proteomes" id="UP000604381">
    <property type="component" value="Unassembled WGS sequence"/>
</dbReference>
<keyword evidence="1" id="KW-0418">Kinase</keyword>
<protein>
    <submittedName>
        <fullName evidence="1">D-glycero-beta-D-manno-heptose-7-phosphate kinase</fullName>
    </submittedName>
</protein>
<organism evidence="1 2">
    <name type="scientific">Candidatus Amphirhobacter heronislandensis</name>
    <dbReference type="NCBI Taxonomy" id="1732024"/>
    <lineage>
        <taxon>Bacteria</taxon>
        <taxon>Pseudomonadati</taxon>
        <taxon>Pseudomonadota</taxon>
        <taxon>Gammaproteobacteria</taxon>
        <taxon>Candidatus Tethybacterales</taxon>
        <taxon>Candidatus Tethybacteraceae</taxon>
        <taxon>Candidatus Amphirhobacter</taxon>
    </lineage>
</organism>
<feature type="non-terminal residue" evidence="1">
    <location>
        <position position="45"/>
    </location>
</feature>
<dbReference type="InterPro" id="IPR029056">
    <property type="entry name" value="Ribokinase-like"/>
</dbReference>
<gene>
    <name evidence="1" type="ORF">ISN26_00845</name>
</gene>
<dbReference type="GO" id="GO:0016301">
    <property type="term" value="F:kinase activity"/>
    <property type="evidence" value="ECO:0007669"/>
    <property type="project" value="UniProtKB-KW"/>
</dbReference>
<keyword evidence="1" id="KW-0808">Transferase</keyword>
<comment type="caution">
    <text evidence="1">The sequence shown here is derived from an EMBL/GenBank/DDBJ whole genome shotgun (WGS) entry which is preliminary data.</text>
</comment>
<dbReference type="Gene3D" id="3.40.1190.20">
    <property type="match status" value="1"/>
</dbReference>
<sequence>MRTEAFGGKRILVAGEAILDRYVSGAAERISREAPVPVLSSSAEF</sequence>